<feature type="region of interest" description="Disordered" evidence="6">
    <location>
        <begin position="164"/>
        <end position="196"/>
    </location>
</feature>
<gene>
    <name evidence="8" type="ORF">CCAM_LOCUS13025</name>
</gene>
<keyword evidence="1" id="KW-0808">Transferase</keyword>
<dbReference type="FunFam" id="3.30.200.20:FF:000268">
    <property type="entry name" value="probable receptor-like serine/threonine-protein kinase At5g57670"/>
    <property type="match status" value="1"/>
</dbReference>
<dbReference type="PROSITE" id="PS50011">
    <property type="entry name" value="PROTEIN_KINASE_DOM"/>
    <property type="match status" value="1"/>
</dbReference>
<evidence type="ECO:0000256" key="3">
    <source>
        <dbReference type="ARBA" id="ARBA00022777"/>
    </source>
</evidence>
<feature type="compositionally biased region" description="Pro residues" evidence="6">
    <location>
        <begin position="169"/>
        <end position="178"/>
    </location>
</feature>
<evidence type="ECO:0000259" key="7">
    <source>
        <dbReference type="PROSITE" id="PS50011"/>
    </source>
</evidence>
<dbReference type="OrthoDB" id="654677at2759"/>
<feature type="compositionally biased region" description="Basic residues" evidence="6">
    <location>
        <begin position="52"/>
        <end position="66"/>
    </location>
</feature>
<dbReference type="PROSITE" id="PS00107">
    <property type="entry name" value="PROTEIN_KINASE_ATP"/>
    <property type="match status" value="1"/>
</dbReference>
<dbReference type="EMBL" id="OOIL02001001">
    <property type="protein sequence ID" value="VFQ71249.1"/>
    <property type="molecule type" value="Genomic_DNA"/>
</dbReference>
<feature type="region of interest" description="Disordered" evidence="6">
    <location>
        <begin position="1"/>
        <end position="67"/>
    </location>
</feature>
<dbReference type="InterPro" id="IPR000719">
    <property type="entry name" value="Prot_kinase_dom"/>
</dbReference>
<accession>A0A484L4J3</accession>
<dbReference type="Pfam" id="PF00069">
    <property type="entry name" value="Pkinase"/>
    <property type="match status" value="1"/>
</dbReference>
<dbReference type="InterPro" id="IPR011009">
    <property type="entry name" value="Kinase-like_dom_sf"/>
</dbReference>
<dbReference type="Gene3D" id="3.30.200.20">
    <property type="entry name" value="Phosphorylase Kinase, domain 1"/>
    <property type="match status" value="1"/>
</dbReference>
<keyword evidence="4 5" id="KW-0067">ATP-binding</keyword>
<feature type="domain" description="Protein kinase" evidence="7">
    <location>
        <begin position="568"/>
        <end position="846"/>
    </location>
</feature>
<keyword evidence="9" id="KW-1185">Reference proteome</keyword>
<dbReference type="InterPro" id="IPR008271">
    <property type="entry name" value="Ser/Thr_kinase_AS"/>
</dbReference>
<dbReference type="InterPro" id="IPR014729">
    <property type="entry name" value="Rossmann-like_a/b/a_fold"/>
</dbReference>
<evidence type="ECO:0000313" key="8">
    <source>
        <dbReference type="EMBL" id="VFQ71249.1"/>
    </source>
</evidence>
<dbReference type="PANTHER" id="PTHR47987">
    <property type="entry name" value="OS08G0249100 PROTEIN"/>
    <property type="match status" value="1"/>
</dbReference>
<dbReference type="Gene3D" id="1.10.510.10">
    <property type="entry name" value="Transferase(Phosphotransferase) domain 1"/>
    <property type="match status" value="1"/>
</dbReference>
<dbReference type="InterPro" id="IPR046958">
    <property type="entry name" value="RBK1/2/STUNTED"/>
</dbReference>
<dbReference type="Gene3D" id="3.40.50.620">
    <property type="entry name" value="HUPs"/>
    <property type="match status" value="1"/>
</dbReference>
<protein>
    <recommendedName>
        <fullName evidence="7">Protein kinase domain-containing protein</fullName>
    </recommendedName>
</protein>
<keyword evidence="2 5" id="KW-0547">Nucleotide-binding</keyword>
<dbReference type="SMART" id="SM00220">
    <property type="entry name" value="S_TKc"/>
    <property type="match status" value="1"/>
</dbReference>
<proteinExistence type="predicted"/>
<sequence>MGDNSAVSTELRLSLPNHRQEELNLSSSGSSLPPPISHPSPLSWGCSPINLPKKRKIPSKSSKQSKHYWNSYTDSTSLTLSLPNPYPPVVSLGLCPDLPLIGTDRKRNATLPASKKTKNKDNTNNGSRIITQDDNKTVSTALSLSSMNTSHGYGVFVPDDDQHELKLAPLPPNRPYPSEPNKNAQQNCFEKRRTESDADGLSRTLSKVHCERKDEEAFFLFAMRIAGKCIAVGGRNEGGSTSGGCGGDAVSRGGKGLVAVVGMKLDSGSKELLTWALVKIARPGDSVIALHIFNPNSDKSEMLSLMKTLDSLVAAYEGFCNLKQVDLEFKVCRGSPARKVLASEANIYDAPNLVVGTSSTHHNIRSSLSVAKYCGRKVRKSISVIAVNNGKVVYHRVATASTGKGSHISNVLELSSESKTLAISPNAADPEDNSFKQLPLSSSGNVDTLALLPIVPFKPMDVCQSSSGSALFRKVFHQNLKSGKHSSKTPHVLQWNKKVQCEQSFGDLDHKQNMYDGLCHSPNSDVVEASNKSPTFRIPKEVECLTEKYSSICRLFRYQELLRATSGFLHENIIGNGGSSKVYKGCLPDGMEVAVKIFKPSEIVVKQFCSELEIITSLHHKHIISLLGYCVEENNILLVYDLLSRGSLEDNLHGPQNGGNSFGWDDRYKVALGVAEALDHLHNSATGSIIHRDVKSSNILLSDDFGPKLSDFGLATSASVSSCDLDDTDIVGTFGYMAPEYFMNGKVNEKIDVYALGVVLLELLSGRKPIDNTNSKQQESLVMWAKQTLKDGKAADLLDLRLLDTYKHEEFERMVLAATLCIKRAPSRRPPIDIVVKLLRGEEEAIGWAMQQANSSDDVVDVDDEEQHPPPANIHSFINVALQNLDSESLSSCGSNQNISVEDYLRGRYSGSSSFN</sequence>
<dbReference type="AlphaFoldDB" id="A0A484L4J3"/>
<feature type="binding site" evidence="5">
    <location>
        <position position="606"/>
    </location>
    <ligand>
        <name>ATP</name>
        <dbReference type="ChEBI" id="CHEBI:30616"/>
    </ligand>
</feature>
<evidence type="ECO:0000256" key="1">
    <source>
        <dbReference type="ARBA" id="ARBA00022679"/>
    </source>
</evidence>
<dbReference type="FunFam" id="1.10.510.10:FF:000284">
    <property type="entry name" value="Putative receptor-like serine/threonine-protein kinase"/>
    <property type="match status" value="1"/>
</dbReference>
<organism evidence="8 9">
    <name type="scientific">Cuscuta campestris</name>
    <dbReference type="NCBI Taxonomy" id="132261"/>
    <lineage>
        <taxon>Eukaryota</taxon>
        <taxon>Viridiplantae</taxon>
        <taxon>Streptophyta</taxon>
        <taxon>Embryophyta</taxon>
        <taxon>Tracheophyta</taxon>
        <taxon>Spermatophyta</taxon>
        <taxon>Magnoliopsida</taxon>
        <taxon>eudicotyledons</taxon>
        <taxon>Gunneridae</taxon>
        <taxon>Pentapetalae</taxon>
        <taxon>asterids</taxon>
        <taxon>lamiids</taxon>
        <taxon>Solanales</taxon>
        <taxon>Convolvulaceae</taxon>
        <taxon>Cuscuteae</taxon>
        <taxon>Cuscuta</taxon>
        <taxon>Cuscuta subgen. Grammica</taxon>
        <taxon>Cuscuta sect. Cleistogrammica</taxon>
    </lineage>
</organism>
<evidence type="ECO:0000313" key="9">
    <source>
        <dbReference type="Proteomes" id="UP000595140"/>
    </source>
</evidence>
<dbReference type="PANTHER" id="PTHR47987:SF5">
    <property type="entry name" value="PROTEIN KINASE DOMAIN-CONTAINING PROTEIN"/>
    <property type="match status" value="1"/>
</dbReference>
<evidence type="ECO:0000256" key="6">
    <source>
        <dbReference type="SAM" id="MobiDB-lite"/>
    </source>
</evidence>
<dbReference type="InterPro" id="IPR017441">
    <property type="entry name" value="Protein_kinase_ATP_BS"/>
</dbReference>
<dbReference type="GO" id="GO:0004672">
    <property type="term" value="F:protein kinase activity"/>
    <property type="evidence" value="ECO:0007669"/>
    <property type="project" value="InterPro"/>
</dbReference>
<dbReference type="Proteomes" id="UP000595140">
    <property type="component" value="Unassembled WGS sequence"/>
</dbReference>
<keyword evidence="3" id="KW-0418">Kinase</keyword>
<evidence type="ECO:0000256" key="4">
    <source>
        <dbReference type="ARBA" id="ARBA00022840"/>
    </source>
</evidence>
<dbReference type="SUPFAM" id="SSF52402">
    <property type="entry name" value="Adenine nucleotide alpha hydrolases-like"/>
    <property type="match status" value="1"/>
</dbReference>
<dbReference type="PROSITE" id="PS00108">
    <property type="entry name" value="PROTEIN_KINASE_ST"/>
    <property type="match status" value="1"/>
</dbReference>
<dbReference type="SUPFAM" id="SSF56112">
    <property type="entry name" value="Protein kinase-like (PK-like)"/>
    <property type="match status" value="1"/>
</dbReference>
<reference evidence="8 9" key="1">
    <citation type="submission" date="2018-04" db="EMBL/GenBank/DDBJ databases">
        <authorList>
            <person name="Vogel A."/>
        </authorList>
    </citation>
    <scope>NUCLEOTIDE SEQUENCE [LARGE SCALE GENOMIC DNA]</scope>
</reference>
<evidence type="ECO:0000256" key="5">
    <source>
        <dbReference type="PROSITE-ProRule" id="PRU10141"/>
    </source>
</evidence>
<evidence type="ECO:0000256" key="2">
    <source>
        <dbReference type="ARBA" id="ARBA00022741"/>
    </source>
</evidence>
<dbReference type="GO" id="GO:0005524">
    <property type="term" value="F:ATP binding"/>
    <property type="evidence" value="ECO:0007669"/>
    <property type="project" value="UniProtKB-UniRule"/>
</dbReference>
<feature type="region of interest" description="Disordered" evidence="6">
    <location>
        <begin position="106"/>
        <end position="134"/>
    </location>
</feature>
<dbReference type="CDD" id="cd00293">
    <property type="entry name" value="USP-like"/>
    <property type="match status" value="1"/>
</dbReference>
<name>A0A484L4J3_9ASTE</name>